<evidence type="ECO:0000256" key="1">
    <source>
        <dbReference type="SAM" id="Phobius"/>
    </source>
</evidence>
<name>A0A6J6CH13_9ZZZZ</name>
<proteinExistence type="predicted"/>
<evidence type="ECO:0000313" key="2">
    <source>
        <dbReference type="EMBL" id="CAB4550802.1"/>
    </source>
</evidence>
<gene>
    <name evidence="2" type="ORF">UFOPK1493_01043</name>
</gene>
<keyword evidence="1" id="KW-0472">Membrane</keyword>
<organism evidence="2">
    <name type="scientific">freshwater metagenome</name>
    <dbReference type="NCBI Taxonomy" id="449393"/>
    <lineage>
        <taxon>unclassified sequences</taxon>
        <taxon>metagenomes</taxon>
        <taxon>ecological metagenomes</taxon>
    </lineage>
</organism>
<feature type="transmembrane region" description="Helical" evidence="1">
    <location>
        <begin position="18"/>
        <end position="35"/>
    </location>
</feature>
<protein>
    <submittedName>
        <fullName evidence="2">Unannotated protein</fullName>
    </submittedName>
</protein>
<keyword evidence="1" id="KW-0812">Transmembrane</keyword>
<dbReference type="AlphaFoldDB" id="A0A6J6CH13"/>
<accession>A0A6J6CH13</accession>
<sequence>MATPLAAVLAHQGGWDEILFILGPIAVVVLLLALAKRRVDAMGRSDGDAPKDG</sequence>
<keyword evidence="1" id="KW-1133">Transmembrane helix</keyword>
<reference evidence="2" key="1">
    <citation type="submission" date="2020-05" db="EMBL/GenBank/DDBJ databases">
        <authorList>
            <person name="Chiriac C."/>
            <person name="Salcher M."/>
            <person name="Ghai R."/>
            <person name="Kavagutti S V."/>
        </authorList>
    </citation>
    <scope>NUCLEOTIDE SEQUENCE</scope>
</reference>
<dbReference type="EMBL" id="CAEZSR010000027">
    <property type="protein sequence ID" value="CAB4550802.1"/>
    <property type="molecule type" value="Genomic_DNA"/>
</dbReference>